<keyword evidence="4" id="KW-1185">Reference proteome</keyword>
<dbReference type="PANTHER" id="PTHR36339">
    <property type="entry name" value="F23A5.5"/>
    <property type="match status" value="1"/>
</dbReference>
<dbReference type="EMBL" id="JAYKXN010000008">
    <property type="protein sequence ID" value="KAK7265722.1"/>
    <property type="molecule type" value="Genomic_DNA"/>
</dbReference>
<comment type="caution">
    <text evidence="3">The sequence shown here is derived from an EMBL/GenBank/DDBJ whole genome shotgun (WGS) entry which is preliminary data.</text>
</comment>
<feature type="region of interest" description="Disordered" evidence="1">
    <location>
        <begin position="180"/>
        <end position="252"/>
    </location>
</feature>
<evidence type="ECO:0000256" key="2">
    <source>
        <dbReference type="SAM" id="Phobius"/>
    </source>
</evidence>
<feature type="compositionally biased region" description="Basic and acidic residues" evidence="1">
    <location>
        <begin position="219"/>
        <end position="236"/>
    </location>
</feature>
<dbReference type="AlphaFoldDB" id="A0AAN9EY15"/>
<proteinExistence type="predicted"/>
<protein>
    <submittedName>
        <fullName evidence="3">Uncharacterized protein</fullName>
    </submittedName>
</protein>
<feature type="region of interest" description="Disordered" evidence="1">
    <location>
        <begin position="122"/>
        <end position="153"/>
    </location>
</feature>
<accession>A0AAN9EY15</accession>
<evidence type="ECO:0000313" key="3">
    <source>
        <dbReference type="EMBL" id="KAK7265722.1"/>
    </source>
</evidence>
<feature type="transmembrane region" description="Helical" evidence="2">
    <location>
        <begin position="76"/>
        <end position="95"/>
    </location>
</feature>
<name>A0AAN9EY15_CLITE</name>
<organism evidence="3 4">
    <name type="scientific">Clitoria ternatea</name>
    <name type="common">Butterfly pea</name>
    <dbReference type="NCBI Taxonomy" id="43366"/>
    <lineage>
        <taxon>Eukaryota</taxon>
        <taxon>Viridiplantae</taxon>
        <taxon>Streptophyta</taxon>
        <taxon>Embryophyta</taxon>
        <taxon>Tracheophyta</taxon>
        <taxon>Spermatophyta</taxon>
        <taxon>Magnoliopsida</taxon>
        <taxon>eudicotyledons</taxon>
        <taxon>Gunneridae</taxon>
        <taxon>Pentapetalae</taxon>
        <taxon>rosids</taxon>
        <taxon>fabids</taxon>
        <taxon>Fabales</taxon>
        <taxon>Fabaceae</taxon>
        <taxon>Papilionoideae</taxon>
        <taxon>50 kb inversion clade</taxon>
        <taxon>NPAAA clade</taxon>
        <taxon>indigoferoid/millettioid clade</taxon>
        <taxon>Phaseoleae</taxon>
        <taxon>Clitoria</taxon>
    </lineage>
</organism>
<keyword evidence="2" id="KW-0812">Transmembrane</keyword>
<dbReference type="PANTHER" id="PTHR36339:SF2">
    <property type="entry name" value="F23A5.5"/>
    <property type="match status" value="1"/>
</dbReference>
<evidence type="ECO:0000313" key="4">
    <source>
        <dbReference type="Proteomes" id="UP001359559"/>
    </source>
</evidence>
<dbReference type="Proteomes" id="UP001359559">
    <property type="component" value="Unassembled WGS sequence"/>
</dbReference>
<gene>
    <name evidence="3" type="ORF">RJT34_33345</name>
</gene>
<sequence>MFGGGGRWLRFSERFKFLSTSFSTNSKTSSFCNSAKNNTNNNVTDERYRQLENLDMVTAAKILFTDPPKKKFGFDFHVVQFFFVCLPSLAVYLVAQYARYDIKEMEAVRFLSLVLEVEEKRKLKKEEEATEKEKEEEKEMELNPKEKTDPQLSKVKERLEKLEEVVNEIVVENKTQLNSKNLANNQVTDDEKKHVNSSAQRDTSTTESASNKAVGEGHFGQHDNLKSKSEISEESKGSVATPNSSLQDPNQS</sequence>
<feature type="compositionally biased region" description="Polar residues" evidence="1">
    <location>
        <begin position="196"/>
        <end position="211"/>
    </location>
</feature>
<keyword evidence="2" id="KW-0472">Membrane</keyword>
<feature type="compositionally biased region" description="Polar residues" evidence="1">
    <location>
        <begin position="240"/>
        <end position="252"/>
    </location>
</feature>
<reference evidence="3 4" key="1">
    <citation type="submission" date="2024-01" db="EMBL/GenBank/DDBJ databases">
        <title>The genomes of 5 underutilized Papilionoideae crops provide insights into root nodulation and disease resistance.</title>
        <authorList>
            <person name="Yuan L."/>
        </authorList>
    </citation>
    <scope>NUCLEOTIDE SEQUENCE [LARGE SCALE GENOMIC DNA]</scope>
    <source>
        <strain evidence="3">LY-2023</strain>
        <tissue evidence="3">Leaf</tissue>
    </source>
</reference>
<evidence type="ECO:0000256" key="1">
    <source>
        <dbReference type="SAM" id="MobiDB-lite"/>
    </source>
</evidence>
<keyword evidence="2" id="KW-1133">Transmembrane helix</keyword>